<dbReference type="GO" id="GO:0032791">
    <property type="term" value="F:lead ion binding"/>
    <property type="evidence" value="ECO:0007669"/>
    <property type="project" value="TreeGrafter"/>
</dbReference>
<dbReference type="CDD" id="cd00090">
    <property type="entry name" value="HTH_ARSR"/>
    <property type="match status" value="1"/>
</dbReference>
<dbReference type="Pfam" id="PF12840">
    <property type="entry name" value="HTH_20"/>
    <property type="match status" value="1"/>
</dbReference>
<comment type="caution">
    <text evidence="2">The sequence shown here is derived from an EMBL/GenBank/DDBJ whole genome shotgun (WGS) entry which is preliminary data.</text>
</comment>
<dbReference type="EMBL" id="VFWZ01000007">
    <property type="protein sequence ID" value="TPN83539.1"/>
    <property type="molecule type" value="Genomic_DNA"/>
</dbReference>
<dbReference type="SUPFAM" id="SSF46785">
    <property type="entry name" value="Winged helix' DNA-binding domain"/>
    <property type="match status" value="1"/>
</dbReference>
<proteinExistence type="predicted"/>
<dbReference type="Gene3D" id="1.10.10.10">
    <property type="entry name" value="Winged helix-like DNA-binding domain superfamily/Winged helix DNA-binding domain"/>
    <property type="match status" value="1"/>
</dbReference>
<gene>
    <name evidence="2" type="ORF">FHK87_19905</name>
</gene>
<dbReference type="InterPro" id="IPR036390">
    <property type="entry name" value="WH_DNA-bd_sf"/>
</dbReference>
<reference evidence="2 3" key="1">
    <citation type="submission" date="2019-06" db="EMBL/GenBank/DDBJ databases">
        <authorList>
            <person name="Meng X."/>
        </authorList>
    </citation>
    <scope>NUCLEOTIDE SEQUENCE [LARGE SCALE GENOMIC DNA]</scope>
    <source>
        <strain evidence="2 3">M625</strain>
    </source>
</reference>
<dbReference type="GO" id="GO:0046686">
    <property type="term" value="P:response to cadmium ion"/>
    <property type="evidence" value="ECO:0007669"/>
    <property type="project" value="TreeGrafter"/>
</dbReference>
<keyword evidence="3" id="KW-1185">Reference proteome</keyword>
<evidence type="ECO:0000313" key="3">
    <source>
        <dbReference type="Proteomes" id="UP000315540"/>
    </source>
</evidence>
<dbReference type="GO" id="GO:0010288">
    <property type="term" value="P:response to lead ion"/>
    <property type="evidence" value="ECO:0007669"/>
    <property type="project" value="TreeGrafter"/>
</dbReference>
<dbReference type="PANTHER" id="PTHR39168:SF1">
    <property type="entry name" value="TRANSCRIPTIONAL REGULATORY PROTEIN"/>
    <property type="match status" value="1"/>
</dbReference>
<dbReference type="Proteomes" id="UP000315540">
    <property type="component" value="Unassembled WGS sequence"/>
</dbReference>
<dbReference type="GO" id="GO:0003677">
    <property type="term" value="F:DNA binding"/>
    <property type="evidence" value="ECO:0007669"/>
    <property type="project" value="TreeGrafter"/>
</dbReference>
<feature type="domain" description="HTH arsR-type" evidence="1">
    <location>
        <begin position="1"/>
        <end position="92"/>
    </location>
</feature>
<evidence type="ECO:0000313" key="2">
    <source>
        <dbReference type="EMBL" id="TPN83539.1"/>
    </source>
</evidence>
<dbReference type="GO" id="GO:0003700">
    <property type="term" value="F:DNA-binding transcription factor activity"/>
    <property type="evidence" value="ECO:0007669"/>
    <property type="project" value="InterPro"/>
</dbReference>
<dbReference type="InterPro" id="IPR036388">
    <property type="entry name" value="WH-like_DNA-bd_sf"/>
</dbReference>
<organism evidence="2 3">
    <name type="scientific">Aquimarina algicola</name>
    <dbReference type="NCBI Taxonomy" id="2589995"/>
    <lineage>
        <taxon>Bacteria</taxon>
        <taxon>Pseudomonadati</taxon>
        <taxon>Bacteroidota</taxon>
        <taxon>Flavobacteriia</taxon>
        <taxon>Flavobacteriales</taxon>
        <taxon>Flavobacteriaceae</taxon>
        <taxon>Aquimarina</taxon>
    </lineage>
</organism>
<protein>
    <submittedName>
        <fullName evidence="2">Winged helix-turn-helix transcriptional regulator</fullName>
    </submittedName>
</protein>
<dbReference type="InterPro" id="IPR011991">
    <property type="entry name" value="ArsR-like_HTH"/>
</dbReference>
<dbReference type="AlphaFoldDB" id="A0A504J921"/>
<evidence type="ECO:0000259" key="1">
    <source>
        <dbReference type="PROSITE" id="PS50987"/>
    </source>
</evidence>
<dbReference type="InterPro" id="IPR052543">
    <property type="entry name" value="HTH_Metal-responsive_Reg"/>
</dbReference>
<accession>A0A504J921</accession>
<dbReference type="PROSITE" id="PS50987">
    <property type="entry name" value="HTH_ARSR_2"/>
    <property type="match status" value="1"/>
</dbReference>
<dbReference type="InterPro" id="IPR001845">
    <property type="entry name" value="HTH_ArsR_DNA-bd_dom"/>
</dbReference>
<dbReference type="GO" id="GO:0097063">
    <property type="term" value="F:cadmium ion sensor activity"/>
    <property type="evidence" value="ECO:0007669"/>
    <property type="project" value="TreeGrafter"/>
</dbReference>
<dbReference type="SMART" id="SM00418">
    <property type="entry name" value="HTH_ARSR"/>
    <property type="match status" value="1"/>
</dbReference>
<name>A0A504J921_9FLAO</name>
<dbReference type="NCBIfam" id="NF033788">
    <property type="entry name" value="HTH_metalloreg"/>
    <property type="match status" value="1"/>
</dbReference>
<sequence>MENQFSKIASLIGDKTRSIMLWYLLDEKAYTATELAVAANISRQSASNHLSKLIEANIVSVEKQGRHRYFQLANEQVAQVIESMASLIPDQKIEVKKNAEAQKLAFARTCYDHLAGNISIQITNSLLEQKIIVLKDDSFEVTDFGIDWYRELGIDINSLKNKKRSFAHKCLDWTERKHHIAGALGSAMLEKFLEKDWMRKKQNSREIVITTLGEIKLLNELKLMINNTEY</sequence>
<dbReference type="PANTHER" id="PTHR39168">
    <property type="entry name" value="TRANSCRIPTIONAL REGULATOR-RELATED"/>
    <property type="match status" value="1"/>
</dbReference>
<dbReference type="OrthoDB" id="9797716at2"/>